<evidence type="ECO:0000313" key="2">
    <source>
        <dbReference type="EMBL" id="APT92556.1"/>
    </source>
</evidence>
<dbReference type="STRING" id="161895.CPHO_06235"/>
<accession>A0A1L7D315</accession>
<proteinExistence type="predicted"/>
<dbReference type="EMBL" id="CP009249">
    <property type="protein sequence ID" value="APT92556.1"/>
    <property type="molecule type" value="Genomic_DNA"/>
</dbReference>
<evidence type="ECO:0000313" key="3">
    <source>
        <dbReference type="Proteomes" id="UP000185491"/>
    </source>
</evidence>
<protein>
    <recommendedName>
        <fullName evidence="4">BFN domain-containing protein</fullName>
    </recommendedName>
</protein>
<dbReference type="OrthoDB" id="9788698at2"/>
<reference evidence="2 3" key="1">
    <citation type="submission" date="2014-08" db="EMBL/GenBank/DDBJ databases">
        <title>Complete genome sequence of Corynebacterium phocae M408/89/1(T)(=DSM 44612(T)), isolated from the common seal (Phoca vitulina).</title>
        <authorList>
            <person name="Ruckert C."/>
            <person name="Albersmeier A."/>
            <person name="Winkler A."/>
            <person name="Kalinowski J."/>
        </authorList>
    </citation>
    <scope>NUCLEOTIDE SEQUENCE [LARGE SCALE GENOMIC DNA]</scope>
    <source>
        <strain evidence="2 3">M408/89/1</strain>
    </source>
</reference>
<evidence type="ECO:0008006" key="4">
    <source>
        <dbReference type="Google" id="ProtNLM"/>
    </source>
</evidence>
<dbReference type="KEGG" id="cpho:CPHO_06235"/>
<gene>
    <name evidence="2" type="ORF">CPHO_06235</name>
</gene>
<dbReference type="AlphaFoldDB" id="A0A1L7D315"/>
<sequence length="194" mass="20604">MSVSLEYLGNSHPGSEGWCFAFQLAGQHKVIPVWATGPEADLAAAITRDVDDGQRHAIISLIDLLEELGGVTVVELVSSHEGSFVFDVTAATGHTFEVSPVNAVVIASHFKVSPVVEEDVAAQVAVFATPDDLREYLDVEYATPADDAGVDPNITAEAPRESSQDSQVDADFEELVRGLDMGDFDLDDGGSGEK</sequence>
<dbReference type="Proteomes" id="UP000185491">
    <property type="component" value="Chromosome"/>
</dbReference>
<evidence type="ECO:0000256" key="1">
    <source>
        <dbReference type="SAM" id="MobiDB-lite"/>
    </source>
</evidence>
<name>A0A1L7D315_9CORY</name>
<dbReference type="RefSeq" id="WP_075734148.1">
    <property type="nucleotide sequence ID" value="NZ_CP009249.1"/>
</dbReference>
<feature type="region of interest" description="Disordered" evidence="1">
    <location>
        <begin position="145"/>
        <end position="171"/>
    </location>
</feature>
<organism evidence="2 3">
    <name type="scientific">Corynebacterium phocae</name>
    <dbReference type="NCBI Taxonomy" id="161895"/>
    <lineage>
        <taxon>Bacteria</taxon>
        <taxon>Bacillati</taxon>
        <taxon>Actinomycetota</taxon>
        <taxon>Actinomycetes</taxon>
        <taxon>Mycobacteriales</taxon>
        <taxon>Corynebacteriaceae</taxon>
        <taxon>Corynebacterium</taxon>
    </lineage>
</organism>
<keyword evidence="3" id="KW-1185">Reference proteome</keyword>